<dbReference type="EMBL" id="JACASF010000014">
    <property type="protein sequence ID" value="KAF6433873.1"/>
    <property type="molecule type" value="Genomic_DNA"/>
</dbReference>
<reference evidence="1 2" key="1">
    <citation type="journal article" date="2020" name="Nature">
        <title>Six reference-quality genomes reveal evolution of bat adaptations.</title>
        <authorList>
            <person name="Jebb D."/>
            <person name="Huang Z."/>
            <person name="Pippel M."/>
            <person name="Hughes G.M."/>
            <person name="Lavrichenko K."/>
            <person name="Devanna P."/>
            <person name="Winkler S."/>
            <person name="Jermiin L.S."/>
            <person name="Skirmuntt E.C."/>
            <person name="Katzourakis A."/>
            <person name="Burkitt-Gray L."/>
            <person name="Ray D.A."/>
            <person name="Sullivan K.A.M."/>
            <person name="Roscito J.G."/>
            <person name="Kirilenko B.M."/>
            <person name="Davalos L.M."/>
            <person name="Corthals A.P."/>
            <person name="Power M.L."/>
            <person name="Jones G."/>
            <person name="Ransome R.D."/>
            <person name="Dechmann D.K.N."/>
            <person name="Locatelli A.G."/>
            <person name="Puechmaille S.J."/>
            <person name="Fedrigo O."/>
            <person name="Jarvis E.D."/>
            <person name="Hiller M."/>
            <person name="Vernes S.C."/>
            <person name="Myers E.W."/>
            <person name="Teeling E.C."/>
        </authorList>
    </citation>
    <scope>NUCLEOTIDE SEQUENCE [LARGE SCALE GENOMIC DNA]</scope>
    <source>
        <strain evidence="1">MMolMol1</strain>
        <tissue evidence="1">Muscle</tissue>
    </source>
</reference>
<proteinExistence type="predicted"/>
<protein>
    <submittedName>
        <fullName evidence="1">Uncharacterized protein</fullName>
    </submittedName>
</protein>
<sequence length="138" mass="15533">MGPQRLYQDHTLCSHPWGINPGDPRPEVRSSSNPLCPLLTFKAGAIKKTQLAEGHRQHCSFLLVPHMFSRKTAAMLRGHSGQPTERSVWSWDLLLRTRKELMPSTNHNVSEQSWKEILQPQACVEKTAARANIPNATS</sequence>
<dbReference type="Proteomes" id="UP000550707">
    <property type="component" value="Unassembled WGS sequence"/>
</dbReference>
<name>A0A7J8EEP3_MOLMO</name>
<accession>A0A7J8EEP3</accession>
<dbReference type="AlphaFoldDB" id="A0A7J8EEP3"/>
<dbReference type="InParanoid" id="A0A7J8EEP3"/>
<gene>
    <name evidence="1" type="ORF">HJG59_008923</name>
</gene>
<evidence type="ECO:0000313" key="2">
    <source>
        <dbReference type="Proteomes" id="UP000550707"/>
    </source>
</evidence>
<organism evidence="1 2">
    <name type="scientific">Molossus molossus</name>
    <name type="common">Pallas' mastiff bat</name>
    <name type="synonym">Vespertilio molossus</name>
    <dbReference type="NCBI Taxonomy" id="27622"/>
    <lineage>
        <taxon>Eukaryota</taxon>
        <taxon>Metazoa</taxon>
        <taxon>Chordata</taxon>
        <taxon>Craniata</taxon>
        <taxon>Vertebrata</taxon>
        <taxon>Euteleostomi</taxon>
        <taxon>Mammalia</taxon>
        <taxon>Eutheria</taxon>
        <taxon>Laurasiatheria</taxon>
        <taxon>Chiroptera</taxon>
        <taxon>Yangochiroptera</taxon>
        <taxon>Molossidae</taxon>
        <taxon>Molossus</taxon>
    </lineage>
</organism>
<evidence type="ECO:0000313" key="1">
    <source>
        <dbReference type="EMBL" id="KAF6433873.1"/>
    </source>
</evidence>
<keyword evidence="2" id="KW-1185">Reference proteome</keyword>
<comment type="caution">
    <text evidence="1">The sequence shown here is derived from an EMBL/GenBank/DDBJ whole genome shotgun (WGS) entry which is preliminary data.</text>
</comment>